<accession>A0AA38ME79</accession>
<name>A0AA38ME79_9CUCU</name>
<reference evidence="1" key="1">
    <citation type="journal article" date="2023" name="G3 (Bethesda)">
        <title>Whole genome assemblies of Zophobas morio and Tenebrio molitor.</title>
        <authorList>
            <person name="Kaur S."/>
            <person name="Stinson S.A."/>
            <person name="diCenzo G.C."/>
        </authorList>
    </citation>
    <scope>NUCLEOTIDE SEQUENCE</scope>
    <source>
        <strain evidence="1">QUZm001</strain>
    </source>
</reference>
<keyword evidence="2" id="KW-1185">Reference proteome</keyword>
<evidence type="ECO:0000313" key="1">
    <source>
        <dbReference type="EMBL" id="KAJ3653001.1"/>
    </source>
</evidence>
<gene>
    <name evidence="1" type="ORF">Zmor_018922</name>
</gene>
<protein>
    <submittedName>
        <fullName evidence="1">Uncharacterized protein</fullName>
    </submittedName>
</protein>
<proteinExistence type="predicted"/>
<dbReference type="AlphaFoldDB" id="A0AA38ME79"/>
<comment type="caution">
    <text evidence="1">The sequence shown here is derived from an EMBL/GenBank/DDBJ whole genome shotgun (WGS) entry which is preliminary data.</text>
</comment>
<dbReference type="Proteomes" id="UP001168821">
    <property type="component" value="Unassembled WGS sequence"/>
</dbReference>
<organism evidence="1 2">
    <name type="scientific">Zophobas morio</name>
    <dbReference type="NCBI Taxonomy" id="2755281"/>
    <lineage>
        <taxon>Eukaryota</taxon>
        <taxon>Metazoa</taxon>
        <taxon>Ecdysozoa</taxon>
        <taxon>Arthropoda</taxon>
        <taxon>Hexapoda</taxon>
        <taxon>Insecta</taxon>
        <taxon>Pterygota</taxon>
        <taxon>Neoptera</taxon>
        <taxon>Endopterygota</taxon>
        <taxon>Coleoptera</taxon>
        <taxon>Polyphaga</taxon>
        <taxon>Cucujiformia</taxon>
        <taxon>Tenebrionidae</taxon>
        <taxon>Zophobas</taxon>
    </lineage>
</organism>
<evidence type="ECO:0000313" key="2">
    <source>
        <dbReference type="Proteomes" id="UP001168821"/>
    </source>
</evidence>
<sequence length="92" mass="10651">MDTTVNVNEFKRDSFVHRLSKTYDKRSPSQRIYANYLHHQEKVHIVIVGATKCPYIPKSLHRKQYGATENHLNQSDIICIAKPLTDDSQHCA</sequence>
<dbReference type="EMBL" id="JALNTZ010000005">
    <property type="protein sequence ID" value="KAJ3653001.1"/>
    <property type="molecule type" value="Genomic_DNA"/>
</dbReference>